<dbReference type="Gene3D" id="3.40.470.10">
    <property type="entry name" value="Uracil-DNA glycosylase-like domain"/>
    <property type="match status" value="1"/>
</dbReference>
<dbReference type="GO" id="GO:0004844">
    <property type="term" value="F:uracil DNA N-glycosylase activity"/>
    <property type="evidence" value="ECO:0007669"/>
    <property type="project" value="InterPro"/>
</dbReference>
<keyword evidence="2" id="KW-0227">DNA damage</keyword>
<name>A0A6J6U6G2_9ZZZZ</name>
<dbReference type="InterPro" id="IPR005122">
    <property type="entry name" value="Uracil-DNA_glycosylase-like"/>
</dbReference>
<proteinExistence type="inferred from homology"/>
<dbReference type="InterPro" id="IPR002043">
    <property type="entry name" value="UDG_fam1"/>
</dbReference>
<dbReference type="GO" id="GO:0097510">
    <property type="term" value="P:base-excision repair, AP site formation via deaminated base removal"/>
    <property type="evidence" value="ECO:0007669"/>
    <property type="project" value="TreeGrafter"/>
</dbReference>
<evidence type="ECO:0000256" key="4">
    <source>
        <dbReference type="ARBA" id="ARBA00023204"/>
    </source>
</evidence>
<reference evidence="6" key="1">
    <citation type="submission" date="2020-05" db="EMBL/GenBank/DDBJ databases">
        <authorList>
            <person name="Chiriac C."/>
            <person name="Salcher M."/>
            <person name="Ghai R."/>
            <person name="Kavagutti S V."/>
        </authorList>
    </citation>
    <scope>NUCLEOTIDE SEQUENCE</scope>
</reference>
<evidence type="ECO:0000256" key="2">
    <source>
        <dbReference type="ARBA" id="ARBA00022763"/>
    </source>
</evidence>
<gene>
    <name evidence="6" type="ORF">UFOPK2852_00472</name>
</gene>
<keyword evidence="4" id="KW-0234">DNA repair</keyword>
<dbReference type="AlphaFoldDB" id="A0A6J6U6G2"/>
<organism evidence="6">
    <name type="scientific">freshwater metagenome</name>
    <dbReference type="NCBI Taxonomy" id="449393"/>
    <lineage>
        <taxon>unclassified sequences</taxon>
        <taxon>metagenomes</taxon>
        <taxon>ecological metagenomes</taxon>
    </lineage>
</organism>
<dbReference type="EMBL" id="CAEZZJ010000038">
    <property type="protein sequence ID" value="CAB4755352.1"/>
    <property type="molecule type" value="Genomic_DNA"/>
</dbReference>
<dbReference type="CDD" id="cd10027">
    <property type="entry name" value="UDG-F1-like"/>
    <property type="match status" value="1"/>
</dbReference>
<feature type="domain" description="Uracil-DNA glycosylase-like" evidence="5">
    <location>
        <begin position="5"/>
        <end position="133"/>
    </location>
</feature>
<dbReference type="Pfam" id="PF03167">
    <property type="entry name" value="UDG"/>
    <property type="match status" value="1"/>
</dbReference>
<protein>
    <submittedName>
        <fullName evidence="6">Unannotated protein</fullName>
    </submittedName>
</protein>
<dbReference type="SMART" id="SM00987">
    <property type="entry name" value="UreE_C"/>
    <property type="match status" value="1"/>
</dbReference>
<dbReference type="InterPro" id="IPR036895">
    <property type="entry name" value="Uracil-DNA_glycosylase-like_sf"/>
</dbReference>
<dbReference type="SUPFAM" id="SSF52141">
    <property type="entry name" value="Uracil-DNA glycosylase-like"/>
    <property type="match status" value="1"/>
</dbReference>
<accession>A0A6J6U6G2</accession>
<dbReference type="PANTHER" id="PTHR11264">
    <property type="entry name" value="URACIL-DNA GLYCOSYLASE"/>
    <property type="match status" value="1"/>
</dbReference>
<evidence type="ECO:0000259" key="5">
    <source>
        <dbReference type="SMART" id="SM00986"/>
    </source>
</evidence>
<evidence type="ECO:0000313" key="6">
    <source>
        <dbReference type="EMBL" id="CAB4755352.1"/>
    </source>
</evidence>
<evidence type="ECO:0000256" key="3">
    <source>
        <dbReference type="ARBA" id="ARBA00022801"/>
    </source>
</evidence>
<dbReference type="NCBIfam" id="NF003592">
    <property type="entry name" value="PRK05254.1-5"/>
    <property type="match status" value="1"/>
</dbReference>
<keyword evidence="3" id="KW-0378">Hydrolase</keyword>
<dbReference type="NCBIfam" id="NF003588">
    <property type="entry name" value="PRK05254.1-1"/>
    <property type="match status" value="1"/>
</dbReference>
<dbReference type="SMART" id="SM00986">
    <property type="entry name" value="UDG"/>
    <property type="match status" value="1"/>
</dbReference>
<evidence type="ECO:0000256" key="1">
    <source>
        <dbReference type="ARBA" id="ARBA00008184"/>
    </source>
</evidence>
<comment type="similarity">
    <text evidence="1">Belongs to the uracil-DNA glycosylase (UDG) superfamily. UNG family.</text>
</comment>
<sequence>MGLSFSVPNSVTKLPPTLRNIFQEMKSDLGIENRKGDLTPWHNQGVFLMNRVLTTEPGVSQSHKGIGWESFTDEVVKFLATKDIVFILWGASAAELEKYIDYSKIIRSAHPSPLSAYRGFFGSKPFSRSNEVLRNLGLNEIDWQT</sequence>
<dbReference type="PANTHER" id="PTHR11264:SF0">
    <property type="entry name" value="URACIL-DNA GLYCOSYLASE"/>
    <property type="match status" value="1"/>
</dbReference>